<dbReference type="HOGENOM" id="CLU_2647629_0_0_6"/>
<evidence type="ECO:0000313" key="1">
    <source>
        <dbReference type="EMBL" id="ACT07074.1"/>
    </source>
</evidence>
<accession>C6CJ93</accession>
<dbReference type="EMBL" id="CP001655">
    <property type="protein sequence ID" value="ACT07074.1"/>
    <property type="molecule type" value="Genomic_DNA"/>
</dbReference>
<dbReference type="AlphaFoldDB" id="C6CJ93"/>
<dbReference type="KEGG" id="dze:Dd1591_2231"/>
<dbReference type="OrthoDB" id="9135874at2"/>
<name>C6CJ93_DICC1</name>
<evidence type="ECO:0000313" key="2">
    <source>
        <dbReference type="Proteomes" id="UP000002735"/>
    </source>
</evidence>
<gene>
    <name evidence="1" type="ordered locus">Dd1591_2231</name>
</gene>
<dbReference type="RefSeq" id="WP_012769940.1">
    <property type="nucleotide sequence ID" value="NC_012912.1"/>
</dbReference>
<proteinExistence type="predicted"/>
<sequence>MAHQVNLKLTENIVLHKDIEIEVKKDGEKLGTALISKGNIEWLPAGNSVNKHRLSWAKFAELMEQQGKNTKVKK</sequence>
<protein>
    <submittedName>
        <fullName evidence="1">Uncharacterized protein</fullName>
    </submittedName>
</protein>
<dbReference type="Proteomes" id="UP000002735">
    <property type="component" value="Chromosome"/>
</dbReference>
<reference evidence="1 2" key="1">
    <citation type="submission" date="2009-06" db="EMBL/GenBank/DDBJ databases">
        <title>Complete sequence of Dickeya zeae Ech1591.</title>
        <authorList>
            <consortium name="US DOE Joint Genome Institute"/>
            <person name="Lucas S."/>
            <person name="Copeland A."/>
            <person name="Lapidus A."/>
            <person name="Glavina del Rio T."/>
            <person name="Tice H."/>
            <person name="Bruce D."/>
            <person name="Goodwin L."/>
            <person name="Pitluck S."/>
            <person name="Chertkov O."/>
            <person name="Brettin T."/>
            <person name="Detter J.C."/>
            <person name="Han C."/>
            <person name="Larimer F."/>
            <person name="Land M."/>
            <person name="Hauser L."/>
            <person name="Kyrpides N."/>
            <person name="Ovchinnikova G."/>
            <person name="Balakrishnan V."/>
            <person name="Glasner J."/>
            <person name="Perna N.T."/>
        </authorList>
    </citation>
    <scope>NUCLEOTIDE SEQUENCE [LARGE SCALE GENOMIC DNA]</scope>
    <source>
        <strain evidence="1 2">Ech1591</strain>
    </source>
</reference>
<dbReference type="eggNOG" id="ENOG50334WZ">
    <property type="taxonomic scope" value="Bacteria"/>
</dbReference>
<organism evidence="1 2">
    <name type="scientific">Dickeya chrysanthemi (strain Ech1591)</name>
    <name type="common">Dickeya zeae (strain Ech1591)</name>
    <dbReference type="NCBI Taxonomy" id="561229"/>
    <lineage>
        <taxon>Bacteria</taxon>
        <taxon>Pseudomonadati</taxon>
        <taxon>Pseudomonadota</taxon>
        <taxon>Gammaproteobacteria</taxon>
        <taxon>Enterobacterales</taxon>
        <taxon>Pectobacteriaceae</taxon>
        <taxon>Dickeya</taxon>
    </lineage>
</organism>
<dbReference type="GeneID" id="45080309"/>